<evidence type="ECO:0000256" key="1">
    <source>
        <dbReference type="ARBA" id="ARBA00022729"/>
    </source>
</evidence>
<feature type="compositionally biased region" description="Low complexity" evidence="5">
    <location>
        <begin position="684"/>
        <end position="700"/>
    </location>
</feature>
<keyword evidence="6" id="KW-1133">Transmembrane helix</keyword>
<evidence type="ECO:0000313" key="9">
    <source>
        <dbReference type="Ensembl" id="ENSOABP00000059703.1"/>
    </source>
</evidence>
<evidence type="ECO:0000256" key="6">
    <source>
        <dbReference type="SAM" id="Phobius"/>
    </source>
</evidence>
<keyword evidence="6" id="KW-0472">Membrane</keyword>
<feature type="region of interest" description="Disordered" evidence="5">
    <location>
        <begin position="829"/>
        <end position="866"/>
    </location>
</feature>
<keyword evidence="6" id="KW-0812">Transmembrane</keyword>
<reference evidence="10" key="1">
    <citation type="submission" date="2020-03" db="EMBL/GenBank/DDBJ databases">
        <title>Evolution of repeat sequences and sex chromosomes of tilapia species revealed by chromosome-level genomes.</title>
        <authorList>
            <person name="Xu L."/>
            <person name="Tao W."/>
            <person name="Wang D."/>
            <person name="Zhou Q."/>
        </authorList>
    </citation>
    <scope>NUCLEOTIDE SEQUENCE [LARGE SCALE GENOMIC DNA]</scope>
    <source>
        <strain evidence="10">Israel</strain>
    </source>
</reference>
<dbReference type="PANTHER" id="PTHR44337">
    <property type="entry name" value="CARCINOEMBRYONIC ANTIGEN-RELATED CELL ADHESION MOLECULE 8"/>
    <property type="match status" value="1"/>
</dbReference>
<gene>
    <name evidence="9" type="primary">si:dkeyp-97a10.3</name>
</gene>
<evidence type="ECO:0000313" key="10">
    <source>
        <dbReference type="Proteomes" id="UP000472276"/>
    </source>
</evidence>
<accession>A0AAZ1WW30</accession>
<feature type="transmembrane region" description="Helical" evidence="6">
    <location>
        <begin position="323"/>
        <end position="348"/>
    </location>
</feature>
<feature type="domain" description="Ig-like" evidence="8">
    <location>
        <begin position="224"/>
        <end position="311"/>
    </location>
</feature>
<feature type="signal peptide" evidence="7">
    <location>
        <begin position="1"/>
        <end position="22"/>
    </location>
</feature>
<keyword evidence="1 7" id="KW-0732">Signal</keyword>
<keyword evidence="2" id="KW-1015">Disulfide bond</keyword>
<evidence type="ECO:0000256" key="5">
    <source>
        <dbReference type="SAM" id="MobiDB-lite"/>
    </source>
</evidence>
<feature type="region of interest" description="Disordered" evidence="5">
    <location>
        <begin position="585"/>
        <end position="716"/>
    </location>
</feature>
<evidence type="ECO:0000256" key="2">
    <source>
        <dbReference type="ARBA" id="ARBA00023157"/>
    </source>
</evidence>
<feature type="compositionally biased region" description="Low complexity" evidence="5">
    <location>
        <begin position="659"/>
        <end position="672"/>
    </location>
</feature>
<evidence type="ECO:0000256" key="7">
    <source>
        <dbReference type="SAM" id="SignalP"/>
    </source>
</evidence>
<reference evidence="9" key="3">
    <citation type="submission" date="2025-09" db="UniProtKB">
        <authorList>
            <consortium name="Ensembl"/>
        </authorList>
    </citation>
    <scope>IDENTIFICATION</scope>
</reference>
<feature type="compositionally biased region" description="Polar residues" evidence="5">
    <location>
        <begin position="729"/>
        <end position="740"/>
    </location>
</feature>
<feature type="domain" description="Ig-like" evidence="8">
    <location>
        <begin position="111"/>
        <end position="216"/>
    </location>
</feature>
<dbReference type="SUPFAM" id="SSF48726">
    <property type="entry name" value="Immunoglobulin"/>
    <property type="match status" value="3"/>
</dbReference>
<dbReference type="GeneID" id="116320916"/>
<dbReference type="Proteomes" id="UP000472276">
    <property type="component" value="Unassembled WGS sequence"/>
</dbReference>
<feature type="compositionally biased region" description="Polar residues" evidence="5">
    <location>
        <begin position="594"/>
        <end position="612"/>
    </location>
</feature>
<reference evidence="9" key="2">
    <citation type="submission" date="2025-08" db="UniProtKB">
        <authorList>
            <consortium name="Ensembl"/>
        </authorList>
    </citation>
    <scope>IDENTIFICATION</scope>
</reference>
<dbReference type="AlphaFoldDB" id="A0AAZ1WW30"/>
<dbReference type="Ensembl" id="ENSOABT00000077909.1">
    <property type="protein sequence ID" value="ENSOABP00000059703.1"/>
    <property type="gene ID" value="ENSOABG00000029755.1"/>
</dbReference>
<feature type="region of interest" description="Disordered" evidence="5">
    <location>
        <begin position="729"/>
        <end position="803"/>
    </location>
</feature>
<keyword evidence="4" id="KW-0393">Immunoglobulin domain</keyword>
<dbReference type="PROSITE" id="PS50835">
    <property type="entry name" value="IG_LIKE"/>
    <property type="match status" value="2"/>
</dbReference>
<dbReference type="InterPro" id="IPR013783">
    <property type="entry name" value="Ig-like_fold"/>
</dbReference>
<feature type="compositionally biased region" description="Basic and acidic residues" evidence="5">
    <location>
        <begin position="614"/>
        <end position="625"/>
    </location>
</feature>
<dbReference type="Pfam" id="PF13927">
    <property type="entry name" value="Ig_3"/>
    <property type="match status" value="2"/>
</dbReference>
<feature type="compositionally biased region" description="Polar residues" evidence="5">
    <location>
        <begin position="829"/>
        <end position="839"/>
    </location>
</feature>
<evidence type="ECO:0000256" key="3">
    <source>
        <dbReference type="ARBA" id="ARBA00023180"/>
    </source>
</evidence>
<feature type="compositionally biased region" description="Basic residues" evidence="5">
    <location>
        <begin position="956"/>
        <end position="990"/>
    </location>
</feature>
<dbReference type="InterPro" id="IPR003598">
    <property type="entry name" value="Ig_sub2"/>
</dbReference>
<dbReference type="SMART" id="SM00408">
    <property type="entry name" value="IGc2"/>
    <property type="match status" value="2"/>
</dbReference>
<sequence>MRQPLFLISLSLAVLLPVGVLGQKPVVINFQTNPVLSITGTDAVFTLLNLPSVLTVTWKYQGTPLGVWAGGTSTVAPPPQFQGRVSITANTLRIGSAQLRDAGNYQADVLPSSSTNLSENTGSVQLRVFDGVAGVSVSVPSVALEGGNVTLSCTWTAGTEITVQWGKGGSTVTPDSRITISGGSLIINPARRTDAGEYTCTASNPVSAQTATKSLTIYYGPDTPVLTKDTPKQCVGGGDVVVGQTARLTCTSNSLPPALLSWQLDGQAITNSSPDSGVLTIQTYSKNQSGRYACTARNAITGNTSTQSTVFAVVDVCFSGGEVAGIVIGSFLGALIIVLLIVLIVFLLRRKRALRQRETVLVPKTNPNERPVPPDPQPNGRRDLDQGPNPPLYQHNSDRLYRAARQSLDNLQTLPPNGLRNSDTRQHNGHTHTNGLLHNAIQNTNSYPHNGIDNPAFVQTDAQNTNTLPNTQQQNPNILIQTGPAQGGGQPQAVHVSLNALPQTTQPNNNAQLPAIHVNLNSYPTGGQQTQQDISFPFTNVANNNASQIQHSLMPAGQSNPRMQSGGPYPSDAQNAQVNAYQQDQPGLIPTGYTHHNSNNTSQRNANTQTYQEPEPHRRSDRNSGRQEATPSSSRRRMSWDFLRGTPAYPNGTQDRGQTSSEYTSDTTDYTSHAPLREGRTTNRSQPRTQRQTASRSRTPPRQDASLADRRSRHNSADFQQVLSGILTQHESSQRTQRSPHTQRESAQRDIRGSPRSQSAPRQEATHSNNPQALPPTASVGHSAVSQGPTIQQGLTAPQGADTRALADPNHLQQAHMVQQNRTAPIQTAPQGVGTQTQPVAHGAGQAPQRGTAPPPYPSAQPKPSNLTQAALKVHTARAQTFQNRRQQTQAALLHPGPQTQAPAAGDQHPPTPPPVIPLREFQTLPKERKHHKSPGRGPEPPRPPVNMPVAQRPDAHRHHTVMPTNHHHQPRNGHTHVAAHRHGHAHGRGHGQPAHGHAHARGHGQPAHLAHQRQQQAHRGRPR</sequence>
<feature type="compositionally biased region" description="Low complexity" evidence="5">
    <location>
        <begin position="466"/>
        <end position="484"/>
    </location>
</feature>
<dbReference type="KEGG" id="oau:116320916"/>
<feature type="compositionally biased region" description="Low complexity" evidence="5">
    <location>
        <begin position="1004"/>
        <end position="1016"/>
    </location>
</feature>
<dbReference type="Gene3D" id="2.60.40.10">
    <property type="entry name" value="Immunoglobulins"/>
    <property type="match status" value="3"/>
</dbReference>
<evidence type="ECO:0000259" key="8">
    <source>
        <dbReference type="PROSITE" id="PS50835"/>
    </source>
</evidence>
<feature type="compositionally biased region" description="Polar residues" evidence="5">
    <location>
        <begin position="784"/>
        <end position="796"/>
    </location>
</feature>
<keyword evidence="10" id="KW-1185">Reference proteome</keyword>
<dbReference type="InterPro" id="IPR003599">
    <property type="entry name" value="Ig_sub"/>
</dbReference>
<dbReference type="InterPro" id="IPR052598">
    <property type="entry name" value="IgSF_CEA-related"/>
</dbReference>
<feature type="region of interest" description="Disordered" evidence="5">
    <location>
        <begin position="466"/>
        <end position="492"/>
    </location>
</feature>
<feature type="region of interest" description="Disordered" evidence="5">
    <location>
        <begin position="364"/>
        <end position="395"/>
    </location>
</feature>
<dbReference type="InterPro" id="IPR036179">
    <property type="entry name" value="Ig-like_dom_sf"/>
</dbReference>
<evidence type="ECO:0000256" key="4">
    <source>
        <dbReference type="ARBA" id="ARBA00023319"/>
    </source>
</evidence>
<feature type="compositionally biased region" description="Basic and acidic residues" evidence="5">
    <location>
        <begin position="742"/>
        <end position="753"/>
    </location>
</feature>
<feature type="region of interest" description="Disordered" evidence="5">
    <location>
        <begin position="411"/>
        <end position="433"/>
    </location>
</feature>
<dbReference type="PANTHER" id="PTHR44337:SF22">
    <property type="entry name" value="HEPACAM FAMILY MEMBER 2-LIKE"/>
    <property type="match status" value="1"/>
</dbReference>
<keyword evidence="3" id="KW-0325">Glycoprotein</keyword>
<feature type="region of interest" description="Disordered" evidence="5">
    <location>
        <begin position="555"/>
        <end position="574"/>
    </location>
</feature>
<organism evidence="9 10">
    <name type="scientific">Oreochromis aureus</name>
    <name type="common">Israeli tilapia</name>
    <name type="synonym">Chromis aureus</name>
    <dbReference type="NCBI Taxonomy" id="47969"/>
    <lineage>
        <taxon>Eukaryota</taxon>
        <taxon>Metazoa</taxon>
        <taxon>Chordata</taxon>
        <taxon>Craniata</taxon>
        <taxon>Vertebrata</taxon>
        <taxon>Euteleostomi</taxon>
        <taxon>Actinopterygii</taxon>
        <taxon>Neopterygii</taxon>
        <taxon>Teleostei</taxon>
        <taxon>Neoteleostei</taxon>
        <taxon>Acanthomorphata</taxon>
        <taxon>Ovalentaria</taxon>
        <taxon>Cichlomorphae</taxon>
        <taxon>Cichliformes</taxon>
        <taxon>Cichlidae</taxon>
        <taxon>African cichlids</taxon>
        <taxon>Pseudocrenilabrinae</taxon>
        <taxon>Oreochromini</taxon>
        <taxon>Oreochromis</taxon>
    </lineage>
</organism>
<dbReference type="CDD" id="cd00096">
    <property type="entry name" value="Ig"/>
    <property type="match status" value="2"/>
</dbReference>
<protein>
    <recommendedName>
        <fullName evidence="8">Ig-like domain-containing protein</fullName>
    </recommendedName>
</protein>
<dbReference type="SMART" id="SM00409">
    <property type="entry name" value="IG"/>
    <property type="match status" value="3"/>
</dbReference>
<proteinExistence type="predicted"/>
<feature type="region of interest" description="Disordered" evidence="5">
    <location>
        <begin position="897"/>
        <end position="1024"/>
    </location>
</feature>
<dbReference type="RefSeq" id="XP_031596511.1">
    <property type="nucleotide sequence ID" value="XM_031740651.2"/>
</dbReference>
<name>A0AAZ1WW30_OREAU</name>
<feature type="compositionally biased region" description="Pro residues" evidence="5">
    <location>
        <begin position="938"/>
        <end position="947"/>
    </location>
</feature>
<feature type="compositionally biased region" description="Polar residues" evidence="5">
    <location>
        <begin position="411"/>
        <end position="421"/>
    </location>
</feature>
<dbReference type="InterPro" id="IPR007110">
    <property type="entry name" value="Ig-like_dom"/>
</dbReference>
<feature type="chain" id="PRO_5044328647" description="Ig-like domain-containing protein" evidence="7">
    <location>
        <begin position="23"/>
        <end position="1024"/>
    </location>
</feature>
<feature type="compositionally biased region" description="Polar residues" evidence="5">
    <location>
        <begin position="755"/>
        <end position="772"/>
    </location>
</feature>